<dbReference type="InterPro" id="IPR053002">
    <property type="entry name" value="Metalloproteinase_M10B"/>
</dbReference>
<dbReference type="GeneID" id="63760744"/>
<evidence type="ECO:0000256" key="1">
    <source>
        <dbReference type="SAM" id="MobiDB-lite"/>
    </source>
</evidence>
<feature type="compositionally biased region" description="Low complexity" evidence="1">
    <location>
        <begin position="39"/>
        <end position="55"/>
    </location>
</feature>
<dbReference type="AlphaFoldDB" id="A0A1L9TP13"/>
<reference evidence="4" key="1">
    <citation type="journal article" date="2017" name="Genome Biol.">
        <title>Comparative genomics reveals high biological diversity and specific adaptations in the industrially and medically important fungal genus Aspergillus.</title>
        <authorList>
            <person name="de Vries R.P."/>
            <person name="Riley R."/>
            <person name="Wiebenga A."/>
            <person name="Aguilar-Osorio G."/>
            <person name="Amillis S."/>
            <person name="Uchima C.A."/>
            <person name="Anderluh G."/>
            <person name="Asadollahi M."/>
            <person name="Askin M."/>
            <person name="Barry K."/>
            <person name="Battaglia E."/>
            <person name="Bayram O."/>
            <person name="Benocci T."/>
            <person name="Braus-Stromeyer S.A."/>
            <person name="Caldana C."/>
            <person name="Canovas D."/>
            <person name="Cerqueira G.C."/>
            <person name="Chen F."/>
            <person name="Chen W."/>
            <person name="Choi C."/>
            <person name="Clum A."/>
            <person name="Dos Santos R.A."/>
            <person name="Damasio A.R."/>
            <person name="Diallinas G."/>
            <person name="Emri T."/>
            <person name="Fekete E."/>
            <person name="Flipphi M."/>
            <person name="Freyberg S."/>
            <person name="Gallo A."/>
            <person name="Gournas C."/>
            <person name="Habgood R."/>
            <person name="Hainaut M."/>
            <person name="Harispe M.L."/>
            <person name="Henrissat B."/>
            <person name="Hilden K.S."/>
            <person name="Hope R."/>
            <person name="Hossain A."/>
            <person name="Karabika E."/>
            <person name="Karaffa L."/>
            <person name="Karanyi Z."/>
            <person name="Krasevec N."/>
            <person name="Kuo A."/>
            <person name="Kusch H."/>
            <person name="LaButti K."/>
            <person name="Lagendijk E.L."/>
            <person name="Lapidus A."/>
            <person name="Levasseur A."/>
            <person name="Lindquist E."/>
            <person name="Lipzen A."/>
            <person name="Logrieco A.F."/>
            <person name="MacCabe A."/>
            <person name="Maekelae M.R."/>
            <person name="Malavazi I."/>
            <person name="Melin P."/>
            <person name="Meyer V."/>
            <person name="Mielnichuk N."/>
            <person name="Miskei M."/>
            <person name="Molnar A.P."/>
            <person name="Mule G."/>
            <person name="Ngan C.Y."/>
            <person name="Orejas M."/>
            <person name="Orosz E."/>
            <person name="Ouedraogo J.P."/>
            <person name="Overkamp K.M."/>
            <person name="Park H.-S."/>
            <person name="Perrone G."/>
            <person name="Piumi F."/>
            <person name="Punt P.J."/>
            <person name="Ram A.F."/>
            <person name="Ramon A."/>
            <person name="Rauscher S."/>
            <person name="Record E."/>
            <person name="Riano-Pachon D.M."/>
            <person name="Robert V."/>
            <person name="Roehrig J."/>
            <person name="Ruller R."/>
            <person name="Salamov A."/>
            <person name="Salih N.S."/>
            <person name="Samson R.A."/>
            <person name="Sandor E."/>
            <person name="Sanguinetti M."/>
            <person name="Schuetze T."/>
            <person name="Sepcic K."/>
            <person name="Shelest E."/>
            <person name="Sherlock G."/>
            <person name="Sophianopoulou V."/>
            <person name="Squina F.M."/>
            <person name="Sun H."/>
            <person name="Susca A."/>
            <person name="Todd R.B."/>
            <person name="Tsang A."/>
            <person name="Unkles S.E."/>
            <person name="van de Wiele N."/>
            <person name="van Rossen-Uffink D."/>
            <person name="Oliveira J.V."/>
            <person name="Vesth T.C."/>
            <person name="Visser J."/>
            <person name="Yu J.-H."/>
            <person name="Zhou M."/>
            <person name="Andersen M.R."/>
            <person name="Archer D.B."/>
            <person name="Baker S.E."/>
            <person name="Benoit I."/>
            <person name="Brakhage A.A."/>
            <person name="Braus G.H."/>
            <person name="Fischer R."/>
            <person name="Frisvad J.C."/>
            <person name="Goldman G.H."/>
            <person name="Houbraken J."/>
            <person name="Oakley B."/>
            <person name="Pocsi I."/>
            <person name="Scazzocchio C."/>
            <person name="Seiboth B."/>
            <person name="vanKuyk P.A."/>
            <person name="Wortman J."/>
            <person name="Dyer P.S."/>
            <person name="Grigoriev I.V."/>
        </authorList>
    </citation>
    <scope>NUCLEOTIDE SEQUENCE [LARGE SCALE GENOMIC DNA]</scope>
    <source>
        <strain evidence="4">CBS 593.65</strain>
    </source>
</reference>
<organism evidence="3 4">
    <name type="scientific">Aspergillus sydowii CBS 593.65</name>
    <dbReference type="NCBI Taxonomy" id="1036612"/>
    <lineage>
        <taxon>Eukaryota</taxon>
        <taxon>Fungi</taxon>
        <taxon>Dikarya</taxon>
        <taxon>Ascomycota</taxon>
        <taxon>Pezizomycotina</taxon>
        <taxon>Eurotiomycetes</taxon>
        <taxon>Eurotiomycetidae</taxon>
        <taxon>Eurotiales</taxon>
        <taxon>Aspergillaceae</taxon>
        <taxon>Aspergillus</taxon>
        <taxon>Aspergillus subgen. Nidulantes</taxon>
    </lineage>
</organism>
<evidence type="ECO:0000313" key="3">
    <source>
        <dbReference type="EMBL" id="OJJ61162.1"/>
    </source>
</evidence>
<evidence type="ECO:0000259" key="2">
    <source>
        <dbReference type="PROSITE" id="PS51752"/>
    </source>
</evidence>
<dbReference type="VEuPathDB" id="FungiDB:ASPSYDRAFT_29663"/>
<dbReference type="Proteomes" id="UP000184356">
    <property type="component" value="Unassembled WGS sequence"/>
</dbReference>
<dbReference type="RefSeq" id="XP_040704968.1">
    <property type="nucleotide sequence ID" value="XM_040844671.1"/>
</dbReference>
<dbReference type="InterPro" id="IPR021917">
    <property type="entry name" value="Unchr_Zn-peptidase-like"/>
</dbReference>
<feature type="domain" description="Jacalin-type lectin" evidence="2">
    <location>
        <begin position="638"/>
        <end position="792"/>
    </location>
</feature>
<name>A0A1L9TP13_9EURO</name>
<keyword evidence="4" id="KW-1185">Reference proteome</keyword>
<dbReference type="InterPro" id="IPR001229">
    <property type="entry name" value="Jacalin-like_lectin_dom"/>
</dbReference>
<dbReference type="Gene3D" id="2.100.10.30">
    <property type="entry name" value="Jacalin-like lectin domain"/>
    <property type="match status" value="1"/>
</dbReference>
<dbReference type="Pfam" id="PF01419">
    <property type="entry name" value="Jacalin"/>
    <property type="match status" value="1"/>
</dbReference>
<feature type="compositionally biased region" description="Low complexity" evidence="1">
    <location>
        <begin position="65"/>
        <end position="86"/>
    </location>
</feature>
<dbReference type="PANTHER" id="PTHR21054:SF2">
    <property type="entry name" value="MIP04191P"/>
    <property type="match status" value="1"/>
</dbReference>
<feature type="compositionally biased region" description="Polar residues" evidence="1">
    <location>
        <begin position="24"/>
        <end position="38"/>
    </location>
</feature>
<dbReference type="Pfam" id="PF12044">
    <property type="entry name" value="Metallopep"/>
    <property type="match status" value="1"/>
</dbReference>
<proteinExistence type="predicted"/>
<protein>
    <recommendedName>
        <fullName evidence="2">Jacalin-type lectin domain-containing protein</fullName>
    </recommendedName>
</protein>
<dbReference type="PROSITE" id="PS51752">
    <property type="entry name" value="JACALIN_LECTIN"/>
    <property type="match status" value="1"/>
</dbReference>
<dbReference type="GO" id="GO:0005737">
    <property type="term" value="C:cytoplasm"/>
    <property type="evidence" value="ECO:0007669"/>
    <property type="project" value="TreeGrafter"/>
</dbReference>
<dbReference type="EMBL" id="KV878584">
    <property type="protein sequence ID" value="OJJ61162.1"/>
    <property type="molecule type" value="Genomic_DNA"/>
</dbReference>
<dbReference type="SUPFAM" id="SSF51101">
    <property type="entry name" value="Mannose-binding lectins"/>
    <property type="match status" value="1"/>
</dbReference>
<dbReference type="PANTHER" id="PTHR21054">
    <property type="entry name" value="ZINC METALLOPROTEINASE-RELATED"/>
    <property type="match status" value="1"/>
</dbReference>
<dbReference type="OrthoDB" id="74460at2759"/>
<dbReference type="InterPro" id="IPR036404">
    <property type="entry name" value="Jacalin-like_lectin_dom_sf"/>
</dbReference>
<evidence type="ECO:0000313" key="4">
    <source>
        <dbReference type="Proteomes" id="UP000184356"/>
    </source>
</evidence>
<gene>
    <name evidence="3" type="ORF">ASPSYDRAFT_29663</name>
</gene>
<sequence>MPLFKNLRSRSRSSFRSTSRSTEKSNGTQSNGDVTSGKSSSTIDSASYSSVTPPSSIKPTASAQNLPLNGSNGTSNGTNSPLAVPQQRPPPVTTPSQRNSYFGGSSALINGAARSPAPSSPYAPRIISITENAWVHQKVLLIYGQVGDPRQHPLDGSIAVNHHQDNFPPVSWPVNSSHFKALVHLVPGPNRLRLDFVSTKSSSGNLHHATHTSWININYLPLSNSPPLHLVMLLGKDSDGTYDTAPEKTSREGDDLETAIRKYRMAAYLWQAFTGEQMFRNNLGRRCFRFEEEWQTGSLSQRDAANGKMRNEAKIHIVRTEKTVAELRDLQLAQQYGPATRKDELFRIAQEAVKNHFDLRPGQKQYVSVLLLDSHWDTESQTVTGHAALGSSSGDLKMAMFGSHCLQSYPSSLEEVIDAFSDCTRTNTNYVANDCGEAGSSWESANIGIGAHLHEVGHLFGCPHQESGIMLRDYVRLNRSFVTREPFSTRTKTQGLHPCLPQDECSWHRLDALRFRFHPCFRLPNDAPMSLDDSVQVWPVENGKILLTATTGVAFIELYSERDDVCRSFIEYINTESTSNGLPKQVTLNESELRQRLFGTDKEKKKQIKMSVFSGTLGSFTIDSISSLKSKNSQVKLPKSVGYRGCKLGISQLPESQPEQLLLDCAFQYTKLLTSIRIYHDGKVHGLEFMYEDATSQLFGKQEGKSDDFVLESNHTNSDTRRGEILLGFYVRAGHWIDAIEVLTSLGRKSGVFGNATGGSGYNLIPPLGYKVAGLSGSCGDWIDGFSLIIMH</sequence>
<accession>A0A1L9TP13</accession>
<feature type="region of interest" description="Disordered" evidence="1">
    <location>
        <begin position="1"/>
        <end position="107"/>
    </location>
</feature>